<evidence type="ECO:0000256" key="1">
    <source>
        <dbReference type="SAM" id="Phobius"/>
    </source>
</evidence>
<evidence type="ECO:0000313" key="3">
    <source>
        <dbReference type="Proteomes" id="UP000236655"/>
    </source>
</evidence>
<keyword evidence="3" id="KW-1185">Reference proteome</keyword>
<organism evidence="2 3">
    <name type="scientific">Aquella oligotrophica</name>
    <dbReference type="NCBI Taxonomy" id="2067065"/>
    <lineage>
        <taxon>Bacteria</taxon>
        <taxon>Pseudomonadati</taxon>
        <taxon>Pseudomonadota</taxon>
        <taxon>Betaproteobacteria</taxon>
        <taxon>Neisseriales</taxon>
        <taxon>Neisseriaceae</taxon>
        <taxon>Aquella</taxon>
    </lineage>
</organism>
<dbReference type="KEGG" id="nba:CUN60_07660"/>
<feature type="transmembrane region" description="Helical" evidence="1">
    <location>
        <begin position="163"/>
        <end position="182"/>
    </location>
</feature>
<keyword evidence="1" id="KW-1133">Transmembrane helix</keyword>
<dbReference type="Proteomes" id="UP000236655">
    <property type="component" value="Chromosome"/>
</dbReference>
<feature type="transmembrane region" description="Helical" evidence="1">
    <location>
        <begin position="120"/>
        <end position="143"/>
    </location>
</feature>
<reference evidence="3" key="1">
    <citation type="submission" date="2017-11" db="EMBL/GenBank/DDBJ databases">
        <authorList>
            <person name="Chan K.G."/>
            <person name="Lee L.S."/>
        </authorList>
    </citation>
    <scope>NUCLEOTIDE SEQUENCE [LARGE SCALE GENOMIC DNA]</scope>
    <source>
        <strain evidence="3">DSM 100970</strain>
    </source>
</reference>
<keyword evidence="1" id="KW-0812">Transmembrane</keyword>
<gene>
    <name evidence="2" type="ORF">CUN60_07660</name>
</gene>
<dbReference type="EMBL" id="CP024847">
    <property type="protein sequence ID" value="AUR52177.1"/>
    <property type="molecule type" value="Genomic_DNA"/>
</dbReference>
<accession>A0A2I7N6S2</accession>
<sequence>MFFVIYFKDRSMYTKLATISKRVQLILKIIFILLLFFISYSWLFPQSSFSHAVLGPSLGGYATESQIDQFQLNNQLIGFTGSFLGLLPLFIGLRWLIKLFTNYARGEIFTVINVKSYSRLGYLCLLSALLFQPLSQMILAIAVSINYPKGHRFIAFSFDNTNLTAIIVGICLIVIAYVMQIGHELQEEQKLTV</sequence>
<dbReference type="InterPro" id="IPR021354">
    <property type="entry name" value="DUF2975"/>
</dbReference>
<dbReference type="Pfam" id="PF11188">
    <property type="entry name" value="DUF2975"/>
    <property type="match status" value="1"/>
</dbReference>
<proteinExistence type="predicted"/>
<dbReference type="AlphaFoldDB" id="A0A2I7N6S2"/>
<protein>
    <recommendedName>
        <fullName evidence="4">DUF2975 domain-containing protein</fullName>
    </recommendedName>
</protein>
<name>A0A2I7N6S2_9NEIS</name>
<evidence type="ECO:0000313" key="2">
    <source>
        <dbReference type="EMBL" id="AUR52177.1"/>
    </source>
</evidence>
<feature type="transmembrane region" description="Helical" evidence="1">
    <location>
        <begin position="25"/>
        <end position="44"/>
    </location>
</feature>
<keyword evidence="1" id="KW-0472">Membrane</keyword>
<feature type="transmembrane region" description="Helical" evidence="1">
    <location>
        <begin position="76"/>
        <end position="97"/>
    </location>
</feature>
<evidence type="ECO:0008006" key="4">
    <source>
        <dbReference type="Google" id="ProtNLM"/>
    </source>
</evidence>